<accession>A0ACC0EQ67</accession>
<proteinExistence type="predicted"/>
<comment type="caution">
    <text evidence="1">The sequence shown here is derived from an EMBL/GenBank/DDBJ whole genome shotgun (WGS) entry which is preliminary data.</text>
</comment>
<evidence type="ECO:0000313" key="1">
    <source>
        <dbReference type="EMBL" id="KAI7958613.1"/>
    </source>
</evidence>
<name>A0ACC0EQ67_9BASI</name>
<reference evidence="1 2" key="3">
    <citation type="journal article" date="2022" name="Microbiol. Spectr.">
        <title>Folding features and dynamics of 3D genome architecture in plant fungal pathogens.</title>
        <authorList>
            <person name="Xia C."/>
        </authorList>
    </citation>
    <scope>NUCLEOTIDE SEQUENCE [LARGE SCALE GENOMIC DNA]</scope>
    <source>
        <strain evidence="1 2">93-210</strain>
    </source>
</reference>
<reference evidence="2" key="1">
    <citation type="journal article" date="2018" name="BMC Genomics">
        <title>Genomic insights into host adaptation between the wheat stripe rust pathogen (Puccinia striiformis f. sp. tritici) and the barley stripe rust pathogen (Puccinia striiformis f. sp. hordei).</title>
        <authorList>
            <person name="Xia C."/>
            <person name="Wang M."/>
            <person name="Yin C."/>
            <person name="Cornejo O.E."/>
            <person name="Hulbert S.H."/>
            <person name="Chen X."/>
        </authorList>
    </citation>
    <scope>NUCLEOTIDE SEQUENCE [LARGE SCALE GENOMIC DNA]</scope>
    <source>
        <strain evidence="2">93-210</strain>
    </source>
</reference>
<protein>
    <submittedName>
        <fullName evidence="1">Uncharacterized protein</fullName>
    </submittedName>
</protein>
<gene>
    <name evidence="1" type="ORF">MJO28_002404</name>
</gene>
<reference evidence="2" key="2">
    <citation type="journal article" date="2018" name="Mol. Plant Microbe Interact.">
        <title>Genome sequence resources for the wheat stripe rust pathogen (Puccinia striiformis f. sp. tritici) and the barley stripe rust pathogen (Puccinia striiformis f. sp. hordei).</title>
        <authorList>
            <person name="Xia C."/>
            <person name="Wang M."/>
            <person name="Yin C."/>
            <person name="Cornejo O.E."/>
            <person name="Hulbert S.H."/>
            <person name="Chen X."/>
        </authorList>
    </citation>
    <scope>NUCLEOTIDE SEQUENCE [LARGE SCALE GENOMIC DNA]</scope>
    <source>
        <strain evidence="2">93-210</strain>
    </source>
</reference>
<sequence length="1409" mass="153706">MDVVNKFLDYLEQHGIPSIGAQNPQHNPTSSAHSSYNRLSQPGRLPTNNPAGSVGRAKQPFSLSIQPARRQSITTIPSLALAGIPNPAHPSHHPPNSTCSIDYNFPAFSALPATIQPDLTTSDLASRPPSAPRHSRSDSASSQLHSSIFNTPRSSLRSSRAPPSLQVTTPCSSSSSSSSRLKPSPSNALLSSSSPAAITHPSSSPAPLLLPPLRFDRPLSSPVHLTASPPFFSSLAHDIKSSTWRARRHSAITLNSTPYPAQPPPMTPSQSQSSTDHFAQKLSFTTSSADLQQSRPPLTLGRPIGGIGESPFRPKHTPHLSTSHVISTTLGNSRLFHKLPPRQHSVTQAFDPQPVIFNPASFNPSTFKKTHRKNVSEGQSLASNHHSFSIPRPRTPTSRQLKTPPLIGQAAVRRDHQGPPGTHSIVTGLGLAPISKSNHPSGLHTHYAPIGNPANSTSLHGATVLPGRTTEVLRSTSQTSSIPSLLNPSRVQPLPNDQPHTNQQAQQASSCETNTTQLVTEHHKDNQEKFEVVPSDQDIPTNYPLQNRTPRTPIPNRRAEFDAHSPQPPVQHSHPPAIAADDSQLHPPPPQHHGDANPSRQLTHPGFSFEPLGRSFSKYSLPRPRLDAKISQQCLDDRKARENGKNHKIPAIEAHIPFPRKISGATDDPSMEALKERYWNSKTDQLDAHQVWAEIYISRLERKLWKAEAEADISSDCLAFCMPFSSSSHAHHSHHSRRRVASASDAEPTWAGVGSSRCHDPNQSKSQRRGRFDFRGFHKASPNEKTSVKLIGRRPSSPLDISDGPLQRLPCISSSHFHSTGGITPYRPDLYSPNRHKPQSTLRSAASSRASRHDTRPNFPGSGSAELGYRIVLPTPDPKSHKSFRRLSRSVPDLRQLHRQLSSSPNSLNDTTGFSGDLSYKLPEFLSHADQSKALDLPTCPTTLSIPQSLIDAMFPPGSDSARNTPPYPPENLLSPDSISRHVHCVSSVKELHKSVYATIEAPDDIPTDSPDVLSESPEPQQPKGPLYSLPRFIEPRPAVAHALPPPPRKRNPTPAGSIHSTSQNSLIGAKRSTCETKRSTNESMGAHLSFVAPSERSCPSFPLPPSRRLTRRSCSPLTPPDHSPDPTAEDVASRYAQPSGPGFETPQRAFGRSISSVYPTSPTCESPVDSAYARSGFFSHISSRPCSLVATGPLVDHQDRPNSFYNQPPLSALFLASAAHNHQRRSDADAQVEHTSSHAKHVTRDSIDSSTSASSQSVIDPDKPINQADLFYQVPTSPRRNLIQDYDDEITRSRRALDQQGGDSTSTTVGKRSVLIDEILAEYSSPRTAKAKGPARPTLHPEELATAPAMDHTDQDRDETRSTESDSIAHHSDSSQPWSRSAAIHRIPRIVDAFEARQTSKSRSESHY</sequence>
<dbReference type="EMBL" id="CM045867">
    <property type="protein sequence ID" value="KAI7958613.1"/>
    <property type="molecule type" value="Genomic_DNA"/>
</dbReference>
<dbReference type="Proteomes" id="UP001060170">
    <property type="component" value="Chromosome 3"/>
</dbReference>
<keyword evidence="2" id="KW-1185">Reference proteome</keyword>
<organism evidence="1 2">
    <name type="scientific">Puccinia striiformis f. sp. tritici</name>
    <dbReference type="NCBI Taxonomy" id="168172"/>
    <lineage>
        <taxon>Eukaryota</taxon>
        <taxon>Fungi</taxon>
        <taxon>Dikarya</taxon>
        <taxon>Basidiomycota</taxon>
        <taxon>Pucciniomycotina</taxon>
        <taxon>Pucciniomycetes</taxon>
        <taxon>Pucciniales</taxon>
        <taxon>Pucciniaceae</taxon>
        <taxon>Puccinia</taxon>
    </lineage>
</organism>
<evidence type="ECO:0000313" key="2">
    <source>
        <dbReference type="Proteomes" id="UP001060170"/>
    </source>
</evidence>